<proteinExistence type="predicted"/>
<feature type="transmembrane region" description="Helical" evidence="2">
    <location>
        <begin position="590"/>
        <end position="611"/>
    </location>
</feature>
<feature type="transmembrane region" description="Helical" evidence="2">
    <location>
        <begin position="6"/>
        <end position="29"/>
    </location>
</feature>
<gene>
    <name evidence="3" type="ORF">ZMTM_25330</name>
</gene>
<evidence type="ECO:0000313" key="4">
    <source>
        <dbReference type="Proteomes" id="UP000826722"/>
    </source>
</evidence>
<dbReference type="InterPro" id="IPR014600">
    <property type="entry name" value="UCP035905_mem"/>
</dbReference>
<evidence type="ECO:0000256" key="1">
    <source>
        <dbReference type="SAM" id="MobiDB-lite"/>
    </source>
</evidence>
<feature type="transmembrane region" description="Helical" evidence="2">
    <location>
        <begin position="263"/>
        <end position="282"/>
    </location>
</feature>
<feature type="transmembrane region" description="Helical" evidence="2">
    <location>
        <begin position="560"/>
        <end position="578"/>
    </location>
</feature>
<feature type="transmembrane region" description="Helical" evidence="2">
    <location>
        <begin position="791"/>
        <end position="809"/>
    </location>
</feature>
<feature type="transmembrane region" description="Helical" evidence="2">
    <location>
        <begin position="209"/>
        <end position="229"/>
    </location>
</feature>
<dbReference type="RefSeq" id="WP_221764282.1">
    <property type="nucleotide sequence ID" value="NZ_AP024110.1"/>
</dbReference>
<dbReference type="EMBL" id="AP024110">
    <property type="protein sequence ID" value="BCM26274.1"/>
    <property type="molecule type" value="Genomic_DNA"/>
</dbReference>
<feature type="transmembrane region" description="Helical" evidence="2">
    <location>
        <begin position="311"/>
        <end position="329"/>
    </location>
</feature>
<dbReference type="PANTHER" id="PTHR38434:SF1">
    <property type="entry name" value="BLL2549 PROTEIN"/>
    <property type="match status" value="1"/>
</dbReference>
<name>A0A8D5GGD8_9PROT</name>
<feature type="transmembrane region" description="Helical" evidence="2">
    <location>
        <begin position="288"/>
        <end position="304"/>
    </location>
</feature>
<sequence>MTSLFVLLGIAGFIGLLGGFISFFTLFTNGDEKAQLKRRLENIESQLRQLKVQLNQSPLQDENTQKQVKPTVVSLAVPVVEKRIENIDETESISDEDLEKQALTANPEPEITPPKRPVTQAKAEWKPKPKIVEPNFIEKAINAAKDWLFGGNTLVRSGIVILFIGISFLLKYAAEHSHLPIEFRMAGIALSGVALLALGWKLRNTRAEYSWAIQGGGVGIMYLTIFAALKLYQLIPPNIAFMLLIVVAFLSALIAVLQSAMPLAVLGFAGGFLAPILTSSGHGSHVDLFSYYLVLNLGIAFIAFHKSWRPLNVLGFAFTFAIGTLWGSQSYIPEYFASTEPFLIIHFLLFTLIAVVYAHKQSIKASDYVDATLVFGTPLLGFSLQYALLRDSHFGLAYSALALAIFYIAMAWWILTRKRETLQFLGECFLALGIGFATLTLPLALDGRWTSAAWAVEGVGLVWVGLRQKRTFLLLAGLALQLLGAAAFACGWGLTGYSESAHQNMFLGVAFIALSGWACGALLVKYIPEKTKIMSTLLAIWGWLWWVGAGFSAIDEFLPAAYYDHACMLFLALTSLLLPIISAKLNWSRLASLSALLLPALAIATLVEIFARHPFSNFGWLTWPLAFAVYAWLLRCETYKSGSLMRAPALWLATILGILECMFWMQTYIAEAPVYTLTWRDISWAIVPVTMIAILVCWQKSKQKSEFYEAAFSNTRAWLWHGCVPIVLCLLGWYLVMSLYSSGDASPLPYIPLINPLDISLAAVLLMLLIWKRTVAAYFIAGNFTNTLNSVTPPLAGLMGFALLNGMLLRTLHYWAGTPFRWTAIFDYTLVQVSFTFLWSLTALILMLAAHRLAHRRLWIVGAALMGLVVLKLFMLDLAEHGSVERIISFIGAGILLLVMGYFAPLPPAKMIKSDEEARL</sequence>
<feature type="transmembrane region" description="Helical" evidence="2">
    <location>
        <begin position="718"/>
        <end position="736"/>
    </location>
</feature>
<evidence type="ECO:0000313" key="3">
    <source>
        <dbReference type="EMBL" id="BCM26274.1"/>
    </source>
</evidence>
<dbReference type="AlphaFoldDB" id="A0A8D5GGD8"/>
<feature type="transmembrane region" description="Helical" evidence="2">
    <location>
        <begin position="887"/>
        <end position="904"/>
    </location>
</feature>
<feature type="transmembrane region" description="Helical" evidence="2">
    <location>
        <begin position="682"/>
        <end position="698"/>
    </location>
</feature>
<feature type="transmembrane region" description="Helical" evidence="2">
    <location>
        <begin position="748"/>
        <end position="771"/>
    </location>
</feature>
<keyword evidence="2" id="KW-0812">Transmembrane</keyword>
<organism evidence="3 4">
    <name type="scientific">Methyloradius palustris</name>
    <dbReference type="NCBI Taxonomy" id="2778876"/>
    <lineage>
        <taxon>Bacteria</taxon>
        <taxon>Pseudomonadati</taxon>
        <taxon>Pseudomonadota</taxon>
        <taxon>Betaproteobacteria</taxon>
        <taxon>Nitrosomonadales</taxon>
        <taxon>Methylophilaceae</taxon>
        <taxon>Methyloradius</taxon>
    </lineage>
</organism>
<dbReference type="Pfam" id="PF10101">
    <property type="entry name" value="DUF2339"/>
    <property type="match status" value="1"/>
</dbReference>
<evidence type="ECO:0000256" key="2">
    <source>
        <dbReference type="SAM" id="Phobius"/>
    </source>
</evidence>
<feature type="transmembrane region" description="Helical" evidence="2">
    <location>
        <begin position="154"/>
        <end position="173"/>
    </location>
</feature>
<dbReference type="PIRSF" id="PIRSF035905">
    <property type="entry name" value="UCP035905_mp"/>
    <property type="match status" value="1"/>
</dbReference>
<accession>A0A8D5GGD8</accession>
<keyword evidence="2" id="KW-0472">Membrane</keyword>
<feature type="transmembrane region" description="Helical" evidence="2">
    <location>
        <begin position="341"/>
        <end position="359"/>
    </location>
</feature>
<keyword evidence="2" id="KW-1133">Transmembrane helix</keyword>
<protein>
    <submittedName>
        <fullName evidence="3">Membrane protein</fullName>
    </submittedName>
</protein>
<dbReference type="Proteomes" id="UP000826722">
    <property type="component" value="Chromosome"/>
</dbReference>
<feature type="transmembrane region" description="Helical" evidence="2">
    <location>
        <begin position="829"/>
        <end position="850"/>
    </location>
</feature>
<keyword evidence="4" id="KW-1185">Reference proteome</keyword>
<feature type="transmembrane region" description="Helical" evidence="2">
    <location>
        <begin position="422"/>
        <end position="443"/>
    </location>
</feature>
<feature type="transmembrane region" description="Helical" evidence="2">
    <location>
        <begin position="395"/>
        <end position="415"/>
    </location>
</feature>
<feature type="transmembrane region" description="Helical" evidence="2">
    <location>
        <begin position="857"/>
        <end position="875"/>
    </location>
</feature>
<feature type="region of interest" description="Disordered" evidence="1">
    <location>
        <begin position="104"/>
        <end position="124"/>
    </location>
</feature>
<feature type="transmembrane region" description="Helical" evidence="2">
    <location>
        <begin position="617"/>
        <end position="636"/>
    </location>
</feature>
<feature type="transmembrane region" description="Helical" evidence="2">
    <location>
        <begin position="536"/>
        <end position="554"/>
    </location>
</feature>
<dbReference type="KEGG" id="mpau:ZMTM_25330"/>
<feature type="transmembrane region" description="Helical" evidence="2">
    <location>
        <begin position="235"/>
        <end position="256"/>
    </location>
</feature>
<dbReference type="PANTHER" id="PTHR38434">
    <property type="entry name" value="BLL2549 PROTEIN"/>
    <property type="match status" value="1"/>
</dbReference>
<feature type="transmembrane region" description="Helical" evidence="2">
    <location>
        <begin position="648"/>
        <end position="670"/>
    </location>
</feature>
<dbReference type="InterPro" id="IPR019286">
    <property type="entry name" value="DUF2339_TM"/>
</dbReference>
<feature type="transmembrane region" description="Helical" evidence="2">
    <location>
        <begin position="449"/>
        <end position="466"/>
    </location>
</feature>
<reference evidence="3" key="1">
    <citation type="journal article" date="2021" name="Arch. Microbiol.">
        <title>Methyloradius palustris gen. nov., sp. nov., a methanol-oxidizing bacterium isolated from snow.</title>
        <authorList>
            <person name="Miyadera T."/>
            <person name="Kojima H."/>
            <person name="Fukui M."/>
        </authorList>
    </citation>
    <scope>NUCLEOTIDE SEQUENCE</scope>
    <source>
        <strain evidence="3">Zm11</strain>
    </source>
</reference>
<feature type="transmembrane region" description="Helical" evidence="2">
    <location>
        <begin position="506"/>
        <end position="524"/>
    </location>
</feature>
<feature type="transmembrane region" description="Helical" evidence="2">
    <location>
        <begin position="185"/>
        <end position="202"/>
    </location>
</feature>
<feature type="transmembrane region" description="Helical" evidence="2">
    <location>
        <begin position="473"/>
        <end position="494"/>
    </location>
</feature>
<feature type="transmembrane region" description="Helical" evidence="2">
    <location>
        <begin position="371"/>
        <end position="389"/>
    </location>
</feature>